<dbReference type="Proteomes" id="UP000001514">
    <property type="component" value="Unassembled WGS sequence"/>
</dbReference>
<keyword evidence="12" id="KW-1185">Reference proteome</keyword>
<dbReference type="Pfam" id="PF24823">
    <property type="entry name" value="PH_RDR2"/>
    <property type="match status" value="1"/>
</dbReference>
<dbReference type="InterPro" id="IPR000504">
    <property type="entry name" value="RRM_dom"/>
</dbReference>
<accession>D8T6W0</accession>
<evidence type="ECO:0000313" key="12">
    <source>
        <dbReference type="Proteomes" id="UP000001514"/>
    </source>
</evidence>
<dbReference type="STRING" id="88036.D8T6W0"/>
<organism evidence="12">
    <name type="scientific">Selaginella moellendorffii</name>
    <name type="common">Spikemoss</name>
    <dbReference type="NCBI Taxonomy" id="88036"/>
    <lineage>
        <taxon>Eukaryota</taxon>
        <taxon>Viridiplantae</taxon>
        <taxon>Streptophyta</taxon>
        <taxon>Embryophyta</taxon>
        <taxon>Tracheophyta</taxon>
        <taxon>Lycopodiopsida</taxon>
        <taxon>Selaginellales</taxon>
        <taxon>Selaginellaceae</taxon>
        <taxon>Selaginella</taxon>
    </lineage>
</organism>
<comment type="function">
    <text evidence="9">Probably involved in the RNA silencing pathway and required for the generation of small interfering RNAs (siRNAs).</text>
</comment>
<dbReference type="Gene3D" id="3.30.70.330">
    <property type="match status" value="1"/>
</dbReference>
<dbReference type="AlphaFoldDB" id="D8T6W0"/>
<evidence type="ECO:0000256" key="7">
    <source>
        <dbReference type="ARBA" id="ARBA00048744"/>
    </source>
</evidence>
<comment type="catalytic activity">
    <reaction evidence="7 9">
        <text>RNA(n) + a ribonucleoside 5'-triphosphate = RNA(n+1) + diphosphate</text>
        <dbReference type="Rhea" id="RHEA:21248"/>
        <dbReference type="Rhea" id="RHEA-COMP:14527"/>
        <dbReference type="Rhea" id="RHEA-COMP:17342"/>
        <dbReference type="ChEBI" id="CHEBI:33019"/>
        <dbReference type="ChEBI" id="CHEBI:61557"/>
        <dbReference type="ChEBI" id="CHEBI:140395"/>
        <dbReference type="EC" id="2.7.7.48"/>
    </reaction>
</comment>
<keyword evidence="4 9" id="KW-0548">Nucleotidyltransferase</keyword>
<evidence type="ECO:0000256" key="5">
    <source>
        <dbReference type="ARBA" id="ARBA00022884"/>
    </source>
</evidence>
<sequence length="1134" mass="125683">MEAYVGNVSKCAVASELVECLESVCGRGTVVSCSIDTAHANWMSRGYAFVQFATAEASQLASQLAAENALLFYGRALRIQAHKGVTHGPIRGDERVEGIVLTMGFARGESGIDCLWSCSGVAAEFCFGSCQLNLLLQHDGVDYKLELLFRNLRFVDAFVETSQASHLLLQLFRPPLVFQGLPSPSEQGNPVLDTPLAILRHFKAVRANSYNYKYSKFAKEPTWTRSTDFTPGKAISQSLVYCLEFPSDLSDEQALKISKSLSGYDTSSMDRALTLVAGESYALQQELSPILSITEDDGAPLPFDIVYKINFLVQSGYMSPASVTRELFTLLQGFPEKLCLSALDKLVSPAGNVSLDAFSTIESYLKCHHRRSELVEPDGGYTYVKRLVVTPAKVYCTGPELERSNGVTRRYKDFAANFLRVSFVDENFETLYADAVRLPTKVSVQIGLLPEPSSVYHRVLAVVRDGVTIGGKKFKFLGFSASQLREHSLWMFAGAGSVTAESIRAWMGDFGGFTNIAKCAARIGQSFSSSRSSLEVLEDELSSVEDIYCGTRYCFSDGIGKISKAFATSVARACNMPVVPSALQIRYAGYKGVVAVDPTCSTKLSLRPSMLKFPSERTGLDVLKASQYAPYYLNRQSIILMTTLGVPDEVFERMQNEELKILDEMLRDPQTAIEVLRSSSSGGEVHSIMVAMLQAGYKPAHEPFLRRLLDNFRSLQLYLLRTKSRIYVPKGRCLLGCLDETGVLDYGQVFVQVSPTPGTRRVVDDGLDDARPRRGVTRSESACVVLGKVVVTKNPCLHPGDLLVLEAVDVPGLHHMIDCVVFPQRGKRPHPNECSGSDLDGDLYFVTWDKSLVPPVTHEPMDYEPGTAAKLDHSVTLEEIQQFFVDSMVHDSLGVISNAHLVHADKELERAKDPKCLELARLASTAVDFAKTGIPAVIPVDLRPRDYPDFMENEFKSTYTSQSVLGKLYRSLQSNGRIFSQRSSAVAASPKEMDEEFDRSLIVDGYEQHVAEARLLKELYDTKLERLLRHYEITEAEIVTGNVLCLGKANEKTKRNDTRDRIACAMKSLAKEAGRWFEAGLNEHQLAKACAWYHVTYHPEFRKGSNVESLSFPWVVPAVVEKLVSLKRAKSWIE</sequence>
<dbReference type="InterPro" id="IPR057590">
    <property type="entry name" value="PH_RDR1/2-like"/>
</dbReference>
<dbReference type="GO" id="GO:0031380">
    <property type="term" value="C:nuclear RNA-directed RNA polymerase complex"/>
    <property type="evidence" value="ECO:0000318"/>
    <property type="project" value="GO_Central"/>
</dbReference>
<dbReference type="CDD" id="cd00590">
    <property type="entry name" value="RRM_SF"/>
    <property type="match status" value="1"/>
</dbReference>
<dbReference type="InterPro" id="IPR058752">
    <property type="entry name" value="RDRP_C_head"/>
</dbReference>
<protein>
    <recommendedName>
        <fullName evidence="9">RNA-dependent RNA polymerase</fullName>
        <ecNumber evidence="9">2.7.7.48</ecNumber>
    </recommendedName>
</protein>
<feature type="domain" description="RRM" evidence="10">
    <location>
        <begin position="1"/>
        <end position="84"/>
    </location>
</feature>
<evidence type="ECO:0000256" key="1">
    <source>
        <dbReference type="ARBA" id="ARBA00005762"/>
    </source>
</evidence>
<evidence type="ECO:0000256" key="6">
    <source>
        <dbReference type="ARBA" id="ARBA00023158"/>
    </source>
</evidence>
<keyword evidence="6 9" id="KW-0943">RNA-mediated gene silencing</keyword>
<dbReference type="EC" id="2.7.7.48" evidence="9"/>
<dbReference type="InParanoid" id="D8T6W0"/>
<dbReference type="InterPro" id="IPR058763">
    <property type="entry name" value="RRM_RDR1/2-like"/>
</dbReference>
<dbReference type="GO" id="GO:0003968">
    <property type="term" value="F:RNA-directed RNA polymerase activity"/>
    <property type="evidence" value="ECO:0000318"/>
    <property type="project" value="GO_Central"/>
</dbReference>
<evidence type="ECO:0000259" key="10">
    <source>
        <dbReference type="PROSITE" id="PS50102"/>
    </source>
</evidence>
<dbReference type="OMA" id="HANWMSR"/>
<dbReference type="KEGG" id="smo:SELMODRAFT_448382"/>
<dbReference type="PROSITE" id="PS50102">
    <property type="entry name" value="RRM"/>
    <property type="match status" value="1"/>
</dbReference>
<proteinExistence type="inferred from homology"/>
<dbReference type="PANTHER" id="PTHR23079">
    <property type="entry name" value="RNA-DEPENDENT RNA POLYMERASE"/>
    <property type="match status" value="1"/>
</dbReference>
<dbReference type="GO" id="GO:0003723">
    <property type="term" value="F:RNA binding"/>
    <property type="evidence" value="ECO:0007669"/>
    <property type="project" value="UniProtKB-UniRule"/>
</dbReference>
<dbReference type="FunCoup" id="D8T6W0">
    <property type="interactions" value="84"/>
</dbReference>
<reference evidence="11 12" key="1">
    <citation type="journal article" date="2011" name="Science">
        <title>The Selaginella genome identifies genetic changes associated with the evolution of vascular plants.</title>
        <authorList>
            <person name="Banks J.A."/>
            <person name="Nishiyama T."/>
            <person name="Hasebe M."/>
            <person name="Bowman J.L."/>
            <person name="Gribskov M."/>
            <person name="dePamphilis C."/>
            <person name="Albert V.A."/>
            <person name="Aono N."/>
            <person name="Aoyama T."/>
            <person name="Ambrose B.A."/>
            <person name="Ashton N.W."/>
            <person name="Axtell M.J."/>
            <person name="Barker E."/>
            <person name="Barker M.S."/>
            <person name="Bennetzen J.L."/>
            <person name="Bonawitz N.D."/>
            <person name="Chapple C."/>
            <person name="Cheng C."/>
            <person name="Correa L.G."/>
            <person name="Dacre M."/>
            <person name="DeBarry J."/>
            <person name="Dreyer I."/>
            <person name="Elias M."/>
            <person name="Engstrom E.M."/>
            <person name="Estelle M."/>
            <person name="Feng L."/>
            <person name="Finet C."/>
            <person name="Floyd S.K."/>
            <person name="Frommer W.B."/>
            <person name="Fujita T."/>
            <person name="Gramzow L."/>
            <person name="Gutensohn M."/>
            <person name="Harholt J."/>
            <person name="Hattori M."/>
            <person name="Heyl A."/>
            <person name="Hirai T."/>
            <person name="Hiwatashi Y."/>
            <person name="Ishikawa M."/>
            <person name="Iwata M."/>
            <person name="Karol K.G."/>
            <person name="Koehler B."/>
            <person name="Kolukisaoglu U."/>
            <person name="Kubo M."/>
            <person name="Kurata T."/>
            <person name="Lalonde S."/>
            <person name="Li K."/>
            <person name="Li Y."/>
            <person name="Litt A."/>
            <person name="Lyons E."/>
            <person name="Manning G."/>
            <person name="Maruyama T."/>
            <person name="Michael T.P."/>
            <person name="Mikami K."/>
            <person name="Miyazaki S."/>
            <person name="Morinaga S."/>
            <person name="Murata T."/>
            <person name="Mueller-Roeber B."/>
            <person name="Nelson D.R."/>
            <person name="Obara M."/>
            <person name="Oguri Y."/>
            <person name="Olmstead R.G."/>
            <person name="Onodera N."/>
            <person name="Petersen B.L."/>
            <person name="Pils B."/>
            <person name="Prigge M."/>
            <person name="Rensing S.A."/>
            <person name="Riano-Pachon D.M."/>
            <person name="Roberts A.W."/>
            <person name="Sato Y."/>
            <person name="Scheller H.V."/>
            <person name="Schulz B."/>
            <person name="Schulz C."/>
            <person name="Shakirov E.V."/>
            <person name="Shibagaki N."/>
            <person name="Shinohara N."/>
            <person name="Shippen D.E."/>
            <person name="Soerensen I."/>
            <person name="Sotooka R."/>
            <person name="Sugimoto N."/>
            <person name="Sugita M."/>
            <person name="Sumikawa N."/>
            <person name="Tanurdzic M."/>
            <person name="Theissen G."/>
            <person name="Ulvskov P."/>
            <person name="Wakazuki S."/>
            <person name="Weng J.K."/>
            <person name="Willats W.W."/>
            <person name="Wipf D."/>
            <person name="Wolf P.G."/>
            <person name="Yang L."/>
            <person name="Zimmer A.D."/>
            <person name="Zhu Q."/>
            <person name="Mitros T."/>
            <person name="Hellsten U."/>
            <person name="Loque D."/>
            <person name="Otillar R."/>
            <person name="Salamov A."/>
            <person name="Schmutz J."/>
            <person name="Shapiro H."/>
            <person name="Lindquist E."/>
            <person name="Lucas S."/>
            <person name="Rokhsar D."/>
            <person name="Grigoriev I.V."/>
        </authorList>
    </citation>
    <scope>NUCLEOTIDE SEQUENCE [LARGE SCALE GENOMIC DNA]</scope>
</reference>
<dbReference type="HOGENOM" id="CLU_001366_3_0_1"/>
<dbReference type="Pfam" id="PF26253">
    <property type="entry name" value="RdRP_head"/>
    <property type="match status" value="1"/>
</dbReference>
<dbReference type="InterPro" id="IPR012677">
    <property type="entry name" value="Nucleotide-bd_a/b_plait_sf"/>
</dbReference>
<keyword evidence="2 9" id="KW-0696">RNA-directed RNA polymerase</keyword>
<keyword evidence="5 8" id="KW-0694">RNA-binding</keyword>
<evidence type="ECO:0000256" key="4">
    <source>
        <dbReference type="ARBA" id="ARBA00022695"/>
    </source>
</evidence>
<gene>
    <name evidence="11" type="ORF">SELMODRAFT_448382</name>
</gene>
<dbReference type="InterPro" id="IPR007855">
    <property type="entry name" value="RDRP"/>
</dbReference>
<dbReference type="Pfam" id="PF26250">
    <property type="entry name" value="RRM_RdRP1_2"/>
    <property type="match status" value="1"/>
</dbReference>
<dbReference type="PANTHER" id="PTHR23079:SF5">
    <property type="entry name" value="RNA-DEPENDENT RNA POLYMERASE 2"/>
    <property type="match status" value="1"/>
</dbReference>
<dbReference type="Gramene" id="EFJ07637">
    <property type="protein sequence ID" value="EFJ07637"/>
    <property type="gene ID" value="SELMODRAFT_448382"/>
</dbReference>
<dbReference type="EMBL" id="GL377683">
    <property type="protein sequence ID" value="EFJ07637.1"/>
    <property type="molecule type" value="Genomic_DNA"/>
</dbReference>
<dbReference type="OrthoDB" id="6513042at2759"/>
<dbReference type="InterPro" id="IPR035979">
    <property type="entry name" value="RBD_domain_sf"/>
</dbReference>
<dbReference type="eggNOG" id="KOG0988">
    <property type="taxonomic scope" value="Eukaryota"/>
</dbReference>
<comment type="similarity">
    <text evidence="1 9">Belongs to the RdRP family.</text>
</comment>
<keyword evidence="3 9" id="KW-0808">Transferase</keyword>
<evidence type="ECO:0000256" key="9">
    <source>
        <dbReference type="RuleBase" id="RU363098"/>
    </source>
</evidence>
<dbReference type="Pfam" id="PF05183">
    <property type="entry name" value="RdRP"/>
    <property type="match status" value="1"/>
</dbReference>
<dbReference type="SUPFAM" id="SSF54928">
    <property type="entry name" value="RNA-binding domain, RBD"/>
    <property type="match status" value="1"/>
</dbReference>
<evidence type="ECO:0000256" key="8">
    <source>
        <dbReference type="PROSITE-ProRule" id="PRU00176"/>
    </source>
</evidence>
<evidence type="ECO:0000256" key="2">
    <source>
        <dbReference type="ARBA" id="ARBA00022484"/>
    </source>
</evidence>
<dbReference type="GO" id="GO:0030422">
    <property type="term" value="P:siRNA processing"/>
    <property type="evidence" value="ECO:0000318"/>
    <property type="project" value="GO_Central"/>
</dbReference>
<name>D8T6W0_SELML</name>
<evidence type="ECO:0000313" key="11">
    <source>
        <dbReference type="EMBL" id="EFJ07637.1"/>
    </source>
</evidence>
<dbReference type="InterPro" id="IPR057596">
    <property type="entry name" value="RDRP_core"/>
</dbReference>
<evidence type="ECO:0000256" key="3">
    <source>
        <dbReference type="ARBA" id="ARBA00022679"/>
    </source>
</evidence>